<proteinExistence type="predicted"/>
<dbReference type="AlphaFoldDB" id="A0A150M054"/>
<name>A0A150M054_9BACI</name>
<comment type="caution">
    <text evidence="2">The sequence shown here is derived from an EMBL/GenBank/DDBJ whole genome shotgun (WGS) entry which is preliminary data.</text>
</comment>
<dbReference type="EMBL" id="LQYT01000053">
    <property type="protein sequence ID" value="KYD17766.1"/>
    <property type="molecule type" value="Genomic_DNA"/>
</dbReference>
<reference evidence="2 3" key="1">
    <citation type="submission" date="2016-01" db="EMBL/GenBank/DDBJ databases">
        <title>Draft Genome Sequences of Seven Thermophilic Sporeformers Isolated from Foods.</title>
        <authorList>
            <person name="Berendsen E.M."/>
            <person name="Wells-Bennik M.H."/>
            <person name="Krawcyk A.O."/>
            <person name="De Jong A."/>
            <person name="Holsappel S."/>
            <person name="Eijlander R.T."/>
            <person name="Kuipers O.P."/>
        </authorList>
    </citation>
    <scope>NUCLEOTIDE SEQUENCE [LARGE SCALE GENOMIC DNA]</scope>
    <source>
        <strain evidence="2 3">B4135</strain>
    </source>
</reference>
<feature type="region of interest" description="Disordered" evidence="1">
    <location>
        <begin position="49"/>
        <end position="68"/>
    </location>
</feature>
<evidence type="ECO:0000313" key="2">
    <source>
        <dbReference type="EMBL" id="KYD17766.1"/>
    </source>
</evidence>
<feature type="region of interest" description="Disordered" evidence="1">
    <location>
        <begin position="100"/>
        <end position="123"/>
    </location>
</feature>
<accession>A0A150M054</accession>
<evidence type="ECO:0000256" key="1">
    <source>
        <dbReference type="SAM" id="MobiDB-lite"/>
    </source>
</evidence>
<evidence type="ECO:0000313" key="3">
    <source>
        <dbReference type="Proteomes" id="UP000075683"/>
    </source>
</evidence>
<sequence>MADTLLQDAFSFCLLDEFVPRKILHIRQEKGFRLFGSFGISFSPAAARSGKREIRQENRAPHRHPFRKNACPPLRLFRKFPLIKNKRRVIGENFKKEEKDGRRAGISVKHSGLFRPNRVGGGG</sequence>
<dbReference type="Proteomes" id="UP000075683">
    <property type="component" value="Unassembled WGS sequence"/>
</dbReference>
<feature type="compositionally biased region" description="Basic and acidic residues" evidence="1">
    <location>
        <begin position="50"/>
        <end position="60"/>
    </location>
</feature>
<organism evidence="2 3">
    <name type="scientific">Caldibacillus debilis</name>
    <dbReference type="NCBI Taxonomy" id="301148"/>
    <lineage>
        <taxon>Bacteria</taxon>
        <taxon>Bacillati</taxon>
        <taxon>Bacillota</taxon>
        <taxon>Bacilli</taxon>
        <taxon>Bacillales</taxon>
        <taxon>Bacillaceae</taxon>
        <taxon>Caldibacillus</taxon>
    </lineage>
</organism>
<gene>
    <name evidence="2" type="ORF">B4135_2437</name>
</gene>
<protein>
    <submittedName>
        <fullName evidence="2">Uncharacterized protein</fullName>
    </submittedName>
</protein>